<dbReference type="FunFam" id="3.40.50.300:FF:000398">
    <property type="entry name" value="Type IV pilus assembly ATPase PilB"/>
    <property type="match status" value="1"/>
</dbReference>
<dbReference type="Proteomes" id="UP000178656">
    <property type="component" value="Unassembled WGS sequence"/>
</dbReference>
<dbReference type="CDD" id="cd01129">
    <property type="entry name" value="PulE-GspE-like"/>
    <property type="match status" value="1"/>
</dbReference>
<evidence type="ECO:0000256" key="2">
    <source>
        <dbReference type="ARBA" id="ARBA00022741"/>
    </source>
</evidence>
<organism evidence="5 6">
    <name type="scientific">Candidatus Falkowbacteria bacterium RIFOXYC2_FULL_48_21</name>
    <dbReference type="NCBI Taxonomy" id="1798005"/>
    <lineage>
        <taxon>Bacteria</taxon>
        <taxon>Candidatus Falkowiibacteriota</taxon>
    </lineage>
</organism>
<name>A0A1F5TG81_9BACT</name>
<evidence type="ECO:0000259" key="4">
    <source>
        <dbReference type="PROSITE" id="PS00662"/>
    </source>
</evidence>
<dbReference type="Gene3D" id="3.40.50.300">
    <property type="entry name" value="P-loop containing nucleotide triphosphate hydrolases"/>
    <property type="match status" value="1"/>
</dbReference>
<dbReference type="EMBL" id="MFGM01000012">
    <property type="protein sequence ID" value="OGF37917.1"/>
    <property type="molecule type" value="Genomic_DNA"/>
</dbReference>
<dbReference type="PROSITE" id="PS00662">
    <property type="entry name" value="T2SP_E"/>
    <property type="match status" value="1"/>
</dbReference>
<dbReference type="GO" id="GO:0016887">
    <property type="term" value="F:ATP hydrolysis activity"/>
    <property type="evidence" value="ECO:0007669"/>
    <property type="project" value="TreeGrafter"/>
</dbReference>
<evidence type="ECO:0000256" key="1">
    <source>
        <dbReference type="ARBA" id="ARBA00006611"/>
    </source>
</evidence>
<comment type="similarity">
    <text evidence="1">Belongs to the GSP E family.</text>
</comment>
<dbReference type="PANTHER" id="PTHR30258:SF1">
    <property type="entry name" value="PROTEIN TRANSPORT PROTEIN HOFB HOMOLOG"/>
    <property type="match status" value="1"/>
</dbReference>
<keyword evidence="2" id="KW-0547">Nucleotide-binding</keyword>
<dbReference type="SUPFAM" id="SSF52540">
    <property type="entry name" value="P-loop containing nucleoside triphosphate hydrolases"/>
    <property type="match status" value="1"/>
</dbReference>
<dbReference type="PANTHER" id="PTHR30258">
    <property type="entry name" value="TYPE II SECRETION SYSTEM PROTEIN GSPE-RELATED"/>
    <property type="match status" value="1"/>
</dbReference>
<comment type="caution">
    <text evidence="5">The sequence shown here is derived from an EMBL/GenBank/DDBJ whole genome shotgun (WGS) entry which is preliminary data.</text>
</comment>
<gene>
    <name evidence="5" type="ORF">A2482_01730</name>
</gene>
<sequence length="432" mass="47138">MPKYTPPPAGVQISEAELESFKKISVDFKALNDQLQKVNTSEMVTLIIAASIQAGSSDIHVEAEEKDVKVRFRLDGLLHDVASVPKAVWPKVISRIKLLSGLKLNITDKPQDGRFTITTAKEKIDVRVSCLPTTWGESVVMRLLKASTASLSFEALGVIGKAFDDLKKQIERPNGMIITTGPTGSGKTTTLYAMLNKLNQEDTKIITLEDPVEYKLEGINQSQIDHSAGYSFADGLRSILRQDPDIVMVGEMRDLETAEVAINAALTGHLVISTIHTNSAAGAIPRFLAMDVKPFLLAPALNAVMGQRLVRRVCEKCKQEIQLAPDVLERVKTTLAAIPDGHTDKPDMSNTKFVAGKGCEACNNIGYKGRVGIYEILVMTPEIEKVILGGKVSEYDMQDIAIKNGMITMTQDGLIKALKGMTTVDEVFRVAE</sequence>
<dbReference type="GO" id="GO:0005524">
    <property type="term" value="F:ATP binding"/>
    <property type="evidence" value="ECO:0007669"/>
    <property type="project" value="UniProtKB-KW"/>
</dbReference>
<feature type="domain" description="Bacterial type II secretion system protein E" evidence="4">
    <location>
        <begin position="240"/>
        <end position="254"/>
    </location>
</feature>
<dbReference type="GO" id="GO:0005886">
    <property type="term" value="C:plasma membrane"/>
    <property type="evidence" value="ECO:0007669"/>
    <property type="project" value="TreeGrafter"/>
</dbReference>
<keyword evidence="3" id="KW-0067">ATP-binding</keyword>
<protein>
    <recommendedName>
        <fullName evidence="4">Bacterial type II secretion system protein E domain-containing protein</fullName>
    </recommendedName>
</protein>
<reference evidence="5 6" key="1">
    <citation type="journal article" date="2016" name="Nat. Commun.">
        <title>Thousands of microbial genomes shed light on interconnected biogeochemical processes in an aquifer system.</title>
        <authorList>
            <person name="Anantharaman K."/>
            <person name="Brown C.T."/>
            <person name="Hug L.A."/>
            <person name="Sharon I."/>
            <person name="Castelle C.J."/>
            <person name="Probst A.J."/>
            <person name="Thomas B.C."/>
            <person name="Singh A."/>
            <person name="Wilkins M.J."/>
            <person name="Karaoz U."/>
            <person name="Brodie E.L."/>
            <person name="Williams K.H."/>
            <person name="Hubbard S.S."/>
            <person name="Banfield J.F."/>
        </authorList>
    </citation>
    <scope>NUCLEOTIDE SEQUENCE [LARGE SCALE GENOMIC DNA]</scope>
</reference>
<dbReference type="InterPro" id="IPR001482">
    <property type="entry name" value="T2SS/T4SS_dom"/>
</dbReference>
<evidence type="ECO:0000256" key="3">
    <source>
        <dbReference type="ARBA" id="ARBA00022840"/>
    </source>
</evidence>
<dbReference type="InterPro" id="IPR027417">
    <property type="entry name" value="P-loop_NTPase"/>
</dbReference>
<accession>A0A1F5TG81</accession>
<dbReference type="Gene3D" id="3.30.450.90">
    <property type="match status" value="1"/>
</dbReference>
<dbReference type="Pfam" id="PF00437">
    <property type="entry name" value="T2SSE"/>
    <property type="match status" value="1"/>
</dbReference>
<dbReference type="AlphaFoldDB" id="A0A1F5TG81"/>
<evidence type="ECO:0000313" key="6">
    <source>
        <dbReference type="Proteomes" id="UP000178656"/>
    </source>
</evidence>
<evidence type="ECO:0000313" key="5">
    <source>
        <dbReference type="EMBL" id="OGF37917.1"/>
    </source>
</evidence>
<proteinExistence type="inferred from homology"/>